<keyword evidence="3 4" id="KW-0413">Isomerase</keyword>
<dbReference type="InterPro" id="IPR011760">
    <property type="entry name" value="PsdUridine_synth_TruD_insert"/>
</dbReference>
<dbReference type="PATRIC" id="fig|1172190.3.peg.50"/>
<accession>T0JUM2</accession>
<comment type="catalytic activity">
    <reaction evidence="4">
        <text>uridine(13) in tRNA = pseudouridine(13) in tRNA</text>
        <dbReference type="Rhea" id="RHEA:42540"/>
        <dbReference type="Rhea" id="RHEA-COMP:10105"/>
        <dbReference type="Rhea" id="RHEA-COMP:10106"/>
        <dbReference type="ChEBI" id="CHEBI:65314"/>
        <dbReference type="ChEBI" id="CHEBI:65315"/>
        <dbReference type="EC" id="5.4.99.27"/>
    </reaction>
</comment>
<dbReference type="Pfam" id="PF01142">
    <property type="entry name" value="TruD"/>
    <property type="match status" value="2"/>
</dbReference>
<dbReference type="Gene3D" id="3.30.2350.20">
    <property type="entry name" value="TruD, catalytic domain"/>
    <property type="match status" value="1"/>
</dbReference>
<feature type="domain" description="TRUD" evidence="5">
    <location>
        <begin position="153"/>
        <end position="308"/>
    </location>
</feature>
<dbReference type="OrthoDB" id="1550679at2"/>
<dbReference type="PROSITE" id="PS01268">
    <property type="entry name" value="UPF0024"/>
    <property type="match status" value="1"/>
</dbReference>
<dbReference type="InterPro" id="IPR020103">
    <property type="entry name" value="PsdUridine_synth_cat_dom_sf"/>
</dbReference>
<comment type="function">
    <text evidence="4">Responsible for synthesis of pseudouridine from uracil-13 in transfer RNAs.</text>
</comment>
<dbReference type="GO" id="GO:0003723">
    <property type="term" value="F:RNA binding"/>
    <property type="evidence" value="ECO:0007669"/>
    <property type="project" value="InterPro"/>
</dbReference>
<dbReference type="Gene3D" id="3.30.2340.10">
    <property type="entry name" value="TruD, insertion domain"/>
    <property type="match status" value="1"/>
</dbReference>
<evidence type="ECO:0000256" key="4">
    <source>
        <dbReference type="HAMAP-Rule" id="MF_01082"/>
    </source>
</evidence>
<protein>
    <recommendedName>
        <fullName evidence="4">tRNA pseudouridine synthase D</fullName>
        <ecNumber evidence="4">5.4.99.27</ecNumber>
    </recommendedName>
    <alternativeName>
        <fullName evidence="4">tRNA pseudouridine(13) synthase</fullName>
    </alternativeName>
    <alternativeName>
        <fullName evidence="4">tRNA pseudouridylate synthase D</fullName>
    </alternativeName>
    <alternativeName>
        <fullName evidence="4">tRNA-uridine isomerase D</fullName>
    </alternativeName>
</protein>
<evidence type="ECO:0000313" key="7">
    <source>
        <dbReference type="Proteomes" id="UP000015520"/>
    </source>
</evidence>
<dbReference type="GO" id="GO:0005829">
    <property type="term" value="C:cytosol"/>
    <property type="evidence" value="ECO:0007669"/>
    <property type="project" value="TreeGrafter"/>
</dbReference>
<evidence type="ECO:0000256" key="3">
    <source>
        <dbReference type="ARBA" id="ARBA00023235"/>
    </source>
</evidence>
<dbReference type="EMBL" id="AUPZ01000001">
    <property type="protein sequence ID" value="EQB40717.1"/>
    <property type="molecule type" value="Genomic_DNA"/>
</dbReference>
<evidence type="ECO:0000259" key="5">
    <source>
        <dbReference type="PROSITE" id="PS50984"/>
    </source>
</evidence>
<dbReference type="InterPro" id="IPR020119">
    <property type="entry name" value="PsdUridine_synth_TruD_CS"/>
</dbReference>
<dbReference type="PANTHER" id="PTHR47811">
    <property type="entry name" value="TRNA PSEUDOURIDINE SYNTHASE D"/>
    <property type="match status" value="1"/>
</dbReference>
<evidence type="ECO:0000256" key="1">
    <source>
        <dbReference type="ARBA" id="ARBA00007953"/>
    </source>
</evidence>
<reference evidence="6 7" key="1">
    <citation type="submission" date="2013-07" db="EMBL/GenBank/DDBJ databases">
        <title>Sulfurimonas hongkongensis AST-10 Genome Sequencing.</title>
        <authorList>
            <person name="Cai L."/>
            <person name="Zhang T."/>
        </authorList>
    </citation>
    <scope>NUCLEOTIDE SEQUENCE [LARGE SCALE GENOMIC DNA]</scope>
    <source>
        <strain evidence="6 7">AST-10</strain>
    </source>
</reference>
<comment type="similarity">
    <text evidence="1 4">Belongs to the pseudouridine synthase TruD family.</text>
</comment>
<dbReference type="InterPro" id="IPR050170">
    <property type="entry name" value="TruD_pseudoU_synthase"/>
</dbReference>
<dbReference type="Proteomes" id="UP000015520">
    <property type="component" value="Unassembled WGS sequence"/>
</dbReference>
<dbReference type="InterPro" id="IPR043165">
    <property type="entry name" value="TruD_insert_sf"/>
</dbReference>
<dbReference type="eggNOG" id="COG0585">
    <property type="taxonomic scope" value="Bacteria"/>
</dbReference>
<dbReference type="HAMAP" id="MF_01082">
    <property type="entry name" value="TruD"/>
    <property type="match status" value="1"/>
</dbReference>
<dbReference type="GO" id="GO:0031119">
    <property type="term" value="P:tRNA pseudouridine synthesis"/>
    <property type="evidence" value="ECO:0007669"/>
    <property type="project" value="UniProtKB-UniRule"/>
</dbReference>
<feature type="active site" description="Nucleophile" evidence="4">
    <location>
        <position position="78"/>
    </location>
</feature>
<dbReference type="PROSITE" id="PS50984">
    <property type="entry name" value="TRUD"/>
    <property type="match status" value="1"/>
</dbReference>
<dbReference type="RefSeq" id="WP_021286338.1">
    <property type="nucleotide sequence ID" value="NZ_AUPZ01000001.1"/>
</dbReference>
<dbReference type="InterPro" id="IPR001656">
    <property type="entry name" value="PsdUridine_synth_TruD"/>
</dbReference>
<organism evidence="6 7">
    <name type="scientific">Sulfurimonas hongkongensis</name>
    <dbReference type="NCBI Taxonomy" id="1172190"/>
    <lineage>
        <taxon>Bacteria</taxon>
        <taxon>Pseudomonadati</taxon>
        <taxon>Campylobacterota</taxon>
        <taxon>Epsilonproteobacteria</taxon>
        <taxon>Campylobacterales</taxon>
        <taxon>Sulfurimonadaceae</taxon>
        <taxon>Sulfurimonas</taxon>
    </lineage>
</organism>
<dbReference type="STRING" id="1172190.M947_00260"/>
<proteinExistence type="inferred from homology"/>
<gene>
    <name evidence="4" type="primary">truD</name>
    <name evidence="6" type="ORF">M947_00260</name>
</gene>
<keyword evidence="2 4" id="KW-0819">tRNA processing</keyword>
<sequence length="349" mass="40460">MRKREYIDSVDKEINFKFFQTPTDFMVDEMASRTFSGKGNYLILHVQKVELTTWDMIAIFSEYLAIPAQKIGYAGLKDKHATTRQYISVDASYEKMLKRFYHKQIKILNTIRDSKSIRMGDLSANRFSINLYFVDNIDAGRIEKVARKIAKNGLPNYFGYQRFGRDSDSIKQAKEMIHGDLFVEDTKLKSFLVSIYQSTLFNEWLRERVNLTIDAKESVFKIMEGDIFVDEKGKLSTPKTLPIREYKAKKLIPTGLLPGRDVFRARNGAREIEKEFDDEFLQDKGYRRDAIIFPKDIECNYVRKKTLLNISFTITKGSYATVFLESIAGKNYSAKDVKPKAKSSHLARK</sequence>
<dbReference type="InterPro" id="IPR042214">
    <property type="entry name" value="TruD_catalytic"/>
</dbReference>
<name>T0JUM2_9BACT</name>
<evidence type="ECO:0000256" key="2">
    <source>
        <dbReference type="ARBA" id="ARBA00022694"/>
    </source>
</evidence>
<dbReference type="SUPFAM" id="SSF55120">
    <property type="entry name" value="Pseudouridine synthase"/>
    <property type="match status" value="1"/>
</dbReference>
<keyword evidence="7" id="KW-1185">Reference proteome</keyword>
<dbReference type="EC" id="5.4.99.27" evidence="4"/>
<evidence type="ECO:0000313" key="6">
    <source>
        <dbReference type="EMBL" id="EQB40717.1"/>
    </source>
</evidence>
<dbReference type="AlphaFoldDB" id="T0JUM2"/>
<dbReference type="PANTHER" id="PTHR47811:SF1">
    <property type="entry name" value="TRNA PSEUDOURIDINE SYNTHASE D"/>
    <property type="match status" value="1"/>
</dbReference>
<comment type="caution">
    <text evidence="6">The sequence shown here is derived from an EMBL/GenBank/DDBJ whole genome shotgun (WGS) entry which is preliminary data.</text>
</comment>
<dbReference type="GO" id="GO:0160150">
    <property type="term" value="F:tRNA pseudouridine(13) synthase activity"/>
    <property type="evidence" value="ECO:0007669"/>
    <property type="project" value="UniProtKB-EC"/>
</dbReference>